<comment type="caution">
    <text evidence="1">The sequence shown here is derived from an EMBL/GenBank/DDBJ whole genome shotgun (WGS) entry which is preliminary data.</text>
</comment>
<organism evidence="1 2">
    <name type="scientific">Leekyejoonella antrihumi</name>
    <dbReference type="NCBI Taxonomy" id="1660198"/>
    <lineage>
        <taxon>Bacteria</taxon>
        <taxon>Bacillati</taxon>
        <taxon>Actinomycetota</taxon>
        <taxon>Actinomycetes</taxon>
        <taxon>Micrococcales</taxon>
        <taxon>Dermacoccaceae</taxon>
        <taxon>Leekyejoonella</taxon>
    </lineage>
</organism>
<reference evidence="1 2" key="2">
    <citation type="submission" date="2019-08" db="EMBL/GenBank/DDBJ databases">
        <title>Jejuicoccus antrihumi gen. nov., sp. nov., a new member of the family Dermacoccaceae isolated from a cave.</title>
        <authorList>
            <person name="Schumann P."/>
            <person name="Kim I.S."/>
        </authorList>
    </citation>
    <scope>NUCLEOTIDE SEQUENCE [LARGE SCALE GENOMIC DNA]</scope>
    <source>
        <strain evidence="1 2">C5-26</strain>
    </source>
</reference>
<proteinExistence type="predicted"/>
<reference evidence="1 2" key="1">
    <citation type="submission" date="2019-05" db="EMBL/GenBank/DDBJ databases">
        <authorList>
            <person name="Lee S.D."/>
        </authorList>
    </citation>
    <scope>NUCLEOTIDE SEQUENCE [LARGE SCALE GENOMIC DNA]</scope>
    <source>
        <strain evidence="1 2">C5-26</strain>
    </source>
</reference>
<evidence type="ECO:0000313" key="2">
    <source>
        <dbReference type="Proteomes" id="UP000320244"/>
    </source>
</evidence>
<evidence type="ECO:0000313" key="1">
    <source>
        <dbReference type="EMBL" id="TWP34335.1"/>
    </source>
</evidence>
<dbReference type="RefSeq" id="WP_146319045.1">
    <property type="nucleotide sequence ID" value="NZ_VCQV01000029.1"/>
</dbReference>
<keyword evidence="2" id="KW-1185">Reference proteome</keyword>
<protein>
    <submittedName>
        <fullName evidence="1">Uncharacterized protein</fullName>
    </submittedName>
</protein>
<name>A0A563DVW6_9MICO</name>
<gene>
    <name evidence="1" type="ORF">FGL98_18055</name>
</gene>
<dbReference type="Proteomes" id="UP000320244">
    <property type="component" value="Unassembled WGS sequence"/>
</dbReference>
<dbReference type="EMBL" id="VCQV01000029">
    <property type="protein sequence ID" value="TWP34335.1"/>
    <property type="molecule type" value="Genomic_DNA"/>
</dbReference>
<dbReference type="AlphaFoldDB" id="A0A563DVW6"/>
<sequence length="134" mass="14258">MPSWCSLDLAEKLVEGGVLRHFGCQSLGRVLAEHGLEGWREVDSDNFLVEDVEPLEDGLVQVAPLVVVGCQVGRMGSCQQRTAVGQFGVQRLFGQAGATEHPLGVGLLGCNAQLLTLEMFDVDGVGVVGLQQLV</sequence>
<accession>A0A563DVW6</accession>